<keyword evidence="3" id="KW-1185">Reference proteome</keyword>
<dbReference type="EMBL" id="VIIS01001828">
    <property type="protein sequence ID" value="KAF0292245.1"/>
    <property type="molecule type" value="Genomic_DNA"/>
</dbReference>
<name>A0A6A4VEB6_AMPAM</name>
<gene>
    <name evidence="2" type="ORF">FJT64_009758</name>
</gene>
<keyword evidence="1" id="KW-0812">Transmembrane</keyword>
<dbReference type="OrthoDB" id="8175758at2759"/>
<evidence type="ECO:0000313" key="2">
    <source>
        <dbReference type="EMBL" id="KAF0292245.1"/>
    </source>
</evidence>
<comment type="caution">
    <text evidence="2">The sequence shown here is derived from an EMBL/GenBank/DDBJ whole genome shotgun (WGS) entry which is preliminary data.</text>
</comment>
<protein>
    <submittedName>
        <fullName evidence="2">Uncharacterized protein</fullName>
    </submittedName>
</protein>
<reference evidence="2 3" key="1">
    <citation type="submission" date="2019-07" db="EMBL/GenBank/DDBJ databases">
        <title>Draft genome assembly of a fouling barnacle, Amphibalanus amphitrite (Darwin, 1854): The first reference genome for Thecostraca.</title>
        <authorList>
            <person name="Kim W."/>
        </authorList>
    </citation>
    <scope>NUCLEOTIDE SEQUENCE [LARGE SCALE GENOMIC DNA]</scope>
    <source>
        <strain evidence="2">SNU_AA5</strain>
        <tissue evidence="2">Soma without cirri and trophi</tissue>
    </source>
</reference>
<keyword evidence="1" id="KW-1133">Transmembrane helix</keyword>
<evidence type="ECO:0000313" key="3">
    <source>
        <dbReference type="Proteomes" id="UP000440578"/>
    </source>
</evidence>
<dbReference type="Proteomes" id="UP000440578">
    <property type="component" value="Unassembled WGS sequence"/>
</dbReference>
<feature type="transmembrane region" description="Helical" evidence="1">
    <location>
        <begin position="142"/>
        <end position="161"/>
    </location>
</feature>
<evidence type="ECO:0000256" key="1">
    <source>
        <dbReference type="SAM" id="Phobius"/>
    </source>
</evidence>
<proteinExistence type="predicted"/>
<accession>A0A6A4VEB6</accession>
<feature type="transmembrane region" description="Helical" evidence="1">
    <location>
        <begin position="20"/>
        <end position="38"/>
    </location>
</feature>
<dbReference type="AlphaFoldDB" id="A0A6A4VEB6"/>
<keyword evidence="1" id="KW-0472">Membrane</keyword>
<sequence length="164" mass="19246">MLSVYTRNSPHGGYVKVMDIWCYFSILFQFVCTLDAMIDTRLLYMAGNIKRNPLESGTRYVWGLVTDTSHWLGKEVRLVRTRDEGRGFDETARDIRRLTHISQAQKAPEQSATKGTGGTLRNYRASPRYYRFLRLLVAYQEWSQYICLMWYLVFLLGYYVLCVP</sequence>
<organism evidence="2 3">
    <name type="scientific">Amphibalanus amphitrite</name>
    <name type="common">Striped barnacle</name>
    <name type="synonym">Balanus amphitrite</name>
    <dbReference type="NCBI Taxonomy" id="1232801"/>
    <lineage>
        <taxon>Eukaryota</taxon>
        <taxon>Metazoa</taxon>
        <taxon>Ecdysozoa</taxon>
        <taxon>Arthropoda</taxon>
        <taxon>Crustacea</taxon>
        <taxon>Multicrustacea</taxon>
        <taxon>Cirripedia</taxon>
        <taxon>Thoracica</taxon>
        <taxon>Thoracicalcarea</taxon>
        <taxon>Balanomorpha</taxon>
        <taxon>Balanoidea</taxon>
        <taxon>Balanidae</taxon>
        <taxon>Amphibalaninae</taxon>
        <taxon>Amphibalanus</taxon>
    </lineage>
</organism>